<dbReference type="AlphaFoldDB" id="A0AA86TLB7"/>
<feature type="transmembrane region" description="Helical" evidence="1">
    <location>
        <begin position="292"/>
        <end position="313"/>
    </location>
</feature>
<name>A0AA86TLB7_9EUKA</name>
<evidence type="ECO:0000256" key="1">
    <source>
        <dbReference type="SAM" id="Phobius"/>
    </source>
</evidence>
<gene>
    <name evidence="3" type="ORF">HINF_LOCUS4346</name>
    <name evidence="2" type="ORF">HINF_LOCUS6782</name>
</gene>
<accession>A0AA86TLB7</accession>
<dbReference type="Proteomes" id="UP001642409">
    <property type="component" value="Unassembled WGS sequence"/>
</dbReference>
<comment type="caution">
    <text evidence="2">The sequence shown here is derived from an EMBL/GenBank/DDBJ whole genome shotgun (WGS) entry which is preliminary data.</text>
</comment>
<keyword evidence="1" id="KW-0812">Transmembrane</keyword>
<organism evidence="2">
    <name type="scientific">Hexamita inflata</name>
    <dbReference type="NCBI Taxonomy" id="28002"/>
    <lineage>
        <taxon>Eukaryota</taxon>
        <taxon>Metamonada</taxon>
        <taxon>Diplomonadida</taxon>
        <taxon>Hexamitidae</taxon>
        <taxon>Hexamitinae</taxon>
        <taxon>Hexamita</taxon>
    </lineage>
</organism>
<evidence type="ECO:0000313" key="2">
    <source>
        <dbReference type="EMBL" id="CAI9919137.1"/>
    </source>
</evidence>
<evidence type="ECO:0000313" key="3">
    <source>
        <dbReference type="EMBL" id="CAL5977532.1"/>
    </source>
</evidence>
<evidence type="ECO:0000313" key="4">
    <source>
        <dbReference type="Proteomes" id="UP001642409"/>
    </source>
</evidence>
<reference evidence="2" key="1">
    <citation type="submission" date="2023-06" db="EMBL/GenBank/DDBJ databases">
        <authorList>
            <person name="Kurt Z."/>
        </authorList>
    </citation>
    <scope>NUCLEOTIDE SEQUENCE</scope>
</reference>
<keyword evidence="1" id="KW-1133">Transmembrane helix</keyword>
<keyword evidence="1" id="KW-0472">Membrane</keyword>
<protein>
    <submittedName>
        <fullName evidence="3">Hypothetical_protein</fullName>
    </submittedName>
</protein>
<keyword evidence="4" id="KW-1185">Reference proteome</keyword>
<dbReference type="EMBL" id="CATOUU010000171">
    <property type="protein sequence ID" value="CAI9919137.1"/>
    <property type="molecule type" value="Genomic_DNA"/>
</dbReference>
<sequence>MLKFKYNIITYKQVIFQTTANGIAPTYPYNISFDSNDSQNNKIYTNLTDLTSFISFPILLENQNGVQNMIVRVQSTCNVDILIVYSLIKELRHDISAVTRKQPEGVYLVTKNEPNTSLLSTFQSDSNALIFVCSVPILLRFFVADCVRVDKTQQKYVFVNASTYYIKSEYVYISIRSNDEKNMLITTDIVHNLEIRQKRTAQIESGSTLFYQFVGSSMHFQVEVSIVDNVYFCVTEMYSALENASCSFTITKSGKYWLNAEQKHLLAVSQAQKPTMVSIEFQLQDVKEDNTYIIWIGVILVLTVISLIFIAAIQIIKRKKQSKAETETLTESAK</sequence>
<proteinExistence type="predicted"/>
<dbReference type="EMBL" id="CAXDID020000008">
    <property type="protein sequence ID" value="CAL5977532.1"/>
    <property type="molecule type" value="Genomic_DNA"/>
</dbReference>
<reference evidence="3 4" key="2">
    <citation type="submission" date="2024-07" db="EMBL/GenBank/DDBJ databases">
        <authorList>
            <person name="Akdeniz Z."/>
        </authorList>
    </citation>
    <scope>NUCLEOTIDE SEQUENCE [LARGE SCALE GENOMIC DNA]</scope>
</reference>